<accession>A0A0D0BD04</accession>
<dbReference type="HOGENOM" id="CLU_090385_1_0_1"/>
<proteinExistence type="predicted"/>
<evidence type="ECO:0000313" key="2">
    <source>
        <dbReference type="Proteomes" id="UP000053593"/>
    </source>
</evidence>
<dbReference type="AlphaFoldDB" id="A0A0D0BD04"/>
<sequence length="268" mass="30903">MGHNKPNSPLEALETHIQKYWDHELNDIQILDRLKEKKLFDQEKYGLVPHNPLEYNVFKWVVIPWFQAKLDEYVSLNNSTKKCAQKHKILPHGPPDDIDEHPKNYQALNFKVMIDPEADYIKEAKQLYAPPDHPVFELVPLEFDHWARQYYTQIGNPPVTRHNVWEVYDQLVAKFRSNAPLVETFNLQSFHDDRDEFVGEVQQALGQTVGDTVDDLQPLRYDEDTGYMGGIRGGLGMDEEVQLADGVVCFSSDEESNDSDGSDVECTL</sequence>
<dbReference type="Proteomes" id="UP000053593">
    <property type="component" value="Unassembled WGS sequence"/>
</dbReference>
<protein>
    <submittedName>
        <fullName evidence="1">Uncharacterized protein</fullName>
    </submittedName>
</protein>
<name>A0A0D0BD04_9AGAR</name>
<reference evidence="1 2" key="1">
    <citation type="submission" date="2014-04" db="EMBL/GenBank/DDBJ databases">
        <title>Evolutionary Origins and Diversification of the Mycorrhizal Mutualists.</title>
        <authorList>
            <consortium name="DOE Joint Genome Institute"/>
            <consortium name="Mycorrhizal Genomics Consortium"/>
            <person name="Kohler A."/>
            <person name="Kuo A."/>
            <person name="Nagy L.G."/>
            <person name="Floudas D."/>
            <person name="Copeland A."/>
            <person name="Barry K.W."/>
            <person name="Cichocki N."/>
            <person name="Veneault-Fourrey C."/>
            <person name="LaButti K."/>
            <person name="Lindquist E.A."/>
            <person name="Lipzen A."/>
            <person name="Lundell T."/>
            <person name="Morin E."/>
            <person name="Murat C."/>
            <person name="Riley R."/>
            <person name="Ohm R."/>
            <person name="Sun H."/>
            <person name="Tunlid A."/>
            <person name="Henrissat B."/>
            <person name="Grigoriev I.V."/>
            <person name="Hibbett D.S."/>
            <person name="Martin F."/>
        </authorList>
    </citation>
    <scope>NUCLEOTIDE SEQUENCE [LARGE SCALE GENOMIC DNA]</scope>
    <source>
        <strain evidence="1 2">FD-317 M1</strain>
    </source>
</reference>
<keyword evidence="2" id="KW-1185">Reference proteome</keyword>
<dbReference type="OrthoDB" id="5946233at2759"/>
<evidence type="ECO:0000313" key="1">
    <source>
        <dbReference type="EMBL" id="KIK61520.1"/>
    </source>
</evidence>
<organism evidence="1 2">
    <name type="scientific">Collybiopsis luxurians FD-317 M1</name>
    <dbReference type="NCBI Taxonomy" id="944289"/>
    <lineage>
        <taxon>Eukaryota</taxon>
        <taxon>Fungi</taxon>
        <taxon>Dikarya</taxon>
        <taxon>Basidiomycota</taxon>
        <taxon>Agaricomycotina</taxon>
        <taxon>Agaricomycetes</taxon>
        <taxon>Agaricomycetidae</taxon>
        <taxon>Agaricales</taxon>
        <taxon>Marasmiineae</taxon>
        <taxon>Omphalotaceae</taxon>
        <taxon>Collybiopsis</taxon>
        <taxon>Collybiopsis luxurians</taxon>
    </lineage>
</organism>
<dbReference type="EMBL" id="KN834771">
    <property type="protein sequence ID" value="KIK61520.1"/>
    <property type="molecule type" value="Genomic_DNA"/>
</dbReference>
<gene>
    <name evidence="1" type="ORF">GYMLUDRAFT_243681</name>
</gene>